<gene>
    <name evidence="16" type="ORF">ATY40_BA7503993</name>
</gene>
<keyword evidence="6" id="KW-0999">Mitochondrion inner membrane</keyword>
<keyword evidence="8" id="KW-0406">Ion transport</keyword>
<reference evidence="16 17" key="1">
    <citation type="submission" date="2016-02" db="EMBL/GenBank/DDBJ databases">
        <title>Comparative genomic and transcriptomic foundation for Pichia pastoris.</title>
        <authorList>
            <person name="Love K.R."/>
            <person name="Shah K.A."/>
            <person name="Whittaker C.A."/>
            <person name="Wu J."/>
            <person name="Bartlett M.C."/>
            <person name="Ma D."/>
            <person name="Leeson R.L."/>
            <person name="Priest M."/>
            <person name="Young S.K."/>
            <person name="Love J.C."/>
        </authorList>
    </citation>
    <scope>NUCLEOTIDE SEQUENCE [LARGE SCALE GENOMIC DNA]</scope>
    <source>
        <strain evidence="16 17">ATCC 28485</strain>
    </source>
</reference>
<dbReference type="InterPro" id="IPR048938">
    <property type="entry name" value="ATPD_C_fung"/>
</dbReference>
<dbReference type="FunFam" id="2.60.15.10:FF:000003">
    <property type="entry name" value="ATP synthase subunit delta, mitochondrial"/>
    <property type="match status" value="1"/>
</dbReference>
<sequence>MFRQSIRSIARGANLMAKRTYAEAAATSDVLKVSLALPHETLIDNKEAAQVNLPGASGEMGVLANHVPIVEELKPGVVEVLDSAGKSEKYFISGGVASIQPNSKLSISTIEAFTLDSFSAEEINRLLAESQKNVSSADEAVAAEAAIEVEVLEALQAVVKK</sequence>
<keyword evidence="9" id="KW-0496">Mitochondrion</keyword>
<dbReference type="GO" id="GO:0046933">
    <property type="term" value="F:proton-transporting ATP synthase activity, rotational mechanism"/>
    <property type="evidence" value="ECO:0007669"/>
    <property type="project" value="InterPro"/>
</dbReference>
<dbReference type="GO" id="GO:0045259">
    <property type="term" value="C:proton-transporting ATP synthase complex"/>
    <property type="evidence" value="ECO:0007669"/>
    <property type="project" value="UniProtKB-KW"/>
</dbReference>
<dbReference type="Gene3D" id="2.60.15.10">
    <property type="entry name" value="F0F1 ATP synthase delta/epsilon subunit, N-terminal"/>
    <property type="match status" value="1"/>
</dbReference>
<dbReference type="Proteomes" id="UP000094565">
    <property type="component" value="Chromosome 3"/>
</dbReference>
<evidence type="ECO:0000256" key="11">
    <source>
        <dbReference type="ARBA" id="ARBA00023196"/>
    </source>
</evidence>
<keyword evidence="7" id="KW-0809">Transit peptide</keyword>
<keyword evidence="10" id="KW-0472">Membrane</keyword>
<evidence type="ECO:0000259" key="14">
    <source>
        <dbReference type="Pfam" id="PF02823"/>
    </source>
</evidence>
<dbReference type="EMBL" id="CP014586">
    <property type="protein sequence ID" value="ANZ76670.1"/>
    <property type="molecule type" value="Genomic_DNA"/>
</dbReference>
<keyword evidence="4" id="KW-0813">Transport</keyword>
<dbReference type="SUPFAM" id="SSF51344">
    <property type="entry name" value="Epsilon subunit of F1F0-ATP synthase N-terminal domain"/>
    <property type="match status" value="1"/>
</dbReference>
<evidence type="ECO:0000259" key="15">
    <source>
        <dbReference type="Pfam" id="PF21334"/>
    </source>
</evidence>
<evidence type="ECO:0000313" key="16">
    <source>
        <dbReference type="EMBL" id="ANZ76670.1"/>
    </source>
</evidence>
<evidence type="ECO:0000256" key="1">
    <source>
        <dbReference type="ARBA" id="ARBA00004273"/>
    </source>
</evidence>
<evidence type="ECO:0000256" key="7">
    <source>
        <dbReference type="ARBA" id="ARBA00022946"/>
    </source>
</evidence>
<dbReference type="PANTHER" id="PTHR13822:SF7">
    <property type="entry name" value="ATP SYNTHASE SUBUNIT DELTA, MITOCHONDRIAL"/>
    <property type="match status" value="1"/>
</dbReference>
<dbReference type="InterPro" id="IPR036771">
    <property type="entry name" value="ATPsynth_dsu/esu_N"/>
</dbReference>
<dbReference type="InterPro" id="IPR020546">
    <property type="entry name" value="ATP_synth_F1_dsu/esu_N"/>
</dbReference>
<evidence type="ECO:0000256" key="3">
    <source>
        <dbReference type="ARBA" id="ARBA00016960"/>
    </source>
</evidence>
<evidence type="ECO:0000256" key="6">
    <source>
        <dbReference type="ARBA" id="ARBA00022792"/>
    </source>
</evidence>
<protein>
    <recommendedName>
        <fullName evidence="3">ATP synthase subunit delta, mitochondrial</fullName>
    </recommendedName>
    <alternativeName>
        <fullName evidence="13">F-ATPase delta subunit</fullName>
    </alternativeName>
</protein>
<evidence type="ECO:0000256" key="10">
    <source>
        <dbReference type="ARBA" id="ARBA00023136"/>
    </source>
</evidence>
<keyword evidence="12" id="KW-0066">ATP synthesis</keyword>
<proteinExistence type="inferred from homology"/>
<keyword evidence="11" id="KW-0139">CF(1)</keyword>
<evidence type="ECO:0000256" key="5">
    <source>
        <dbReference type="ARBA" id="ARBA00022781"/>
    </source>
</evidence>
<evidence type="ECO:0000256" key="8">
    <source>
        <dbReference type="ARBA" id="ARBA00023065"/>
    </source>
</evidence>
<name>A0A1B2JF45_PICPA</name>
<feature type="domain" description="ATP synthase F1 complex delta/epsilon subunit N-terminal" evidence="14">
    <location>
        <begin position="31"/>
        <end position="103"/>
    </location>
</feature>
<evidence type="ECO:0000256" key="4">
    <source>
        <dbReference type="ARBA" id="ARBA00022448"/>
    </source>
</evidence>
<dbReference type="Pfam" id="PF02823">
    <property type="entry name" value="ATP-synt_DE_N"/>
    <property type="match status" value="1"/>
</dbReference>
<dbReference type="CDD" id="cd12152">
    <property type="entry name" value="F1-ATPase_delta"/>
    <property type="match status" value="1"/>
</dbReference>
<evidence type="ECO:0000256" key="2">
    <source>
        <dbReference type="ARBA" id="ARBA00005712"/>
    </source>
</evidence>
<dbReference type="OrthoDB" id="270171at2759"/>
<dbReference type="HAMAP" id="MF_00530">
    <property type="entry name" value="ATP_synth_epsil_bac"/>
    <property type="match status" value="1"/>
</dbReference>
<evidence type="ECO:0000256" key="13">
    <source>
        <dbReference type="ARBA" id="ARBA00031669"/>
    </source>
</evidence>
<comment type="subcellular location">
    <subcellularLocation>
        <location evidence="1">Mitochondrion inner membrane</location>
    </subcellularLocation>
</comment>
<dbReference type="Gene3D" id="6.10.140.880">
    <property type="match status" value="1"/>
</dbReference>
<keyword evidence="17" id="KW-1185">Reference proteome</keyword>
<dbReference type="InterPro" id="IPR001469">
    <property type="entry name" value="ATP_synth_F1_dsu/esu"/>
</dbReference>
<evidence type="ECO:0000256" key="9">
    <source>
        <dbReference type="ARBA" id="ARBA00023128"/>
    </source>
</evidence>
<evidence type="ECO:0000256" key="12">
    <source>
        <dbReference type="ARBA" id="ARBA00023310"/>
    </source>
</evidence>
<dbReference type="Pfam" id="PF21334">
    <property type="entry name" value="ATPD_C_fung"/>
    <property type="match status" value="1"/>
</dbReference>
<organism evidence="16 17">
    <name type="scientific">Komagataella pastoris</name>
    <name type="common">Yeast</name>
    <name type="synonym">Pichia pastoris</name>
    <dbReference type="NCBI Taxonomy" id="4922"/>
    <lineage>
        <taxon>Eukaryota</taxon>
        <taxon>Fungi</taxon>
        <taxon>Dikarya</taxon>
        <taxon>Ascomycota</taxon>
        <taxon>Saccharomycotina</taxon>
        <taxon>Pichiomycetes</taxon>
        <taxon>Pichiales</taxon>
        <taxon>Pichiaceae</taxon>
        <taxon>Komagataella</taxon>
    </lineage>
</organism>
<dbReference type="AlphaFoldDB" id="A0A1B2JF45"/>
<dbReference type="GO" id="GO:0005743">
    <property type="term" value="C:mitochondrial inner membrane"/>
    <property type="evidence" value="ECO:0007669"/>
    <property type="project" value="UniProtKB-SubCell"/>
</dbReference>
<feature type="domain" description="F1F0-ATP synthase subunit delta C-terminal" evidence="15">
    <location>
        <begin position="118"/>
        <end position="157"/>
    </location>
</feature>
<dbReference type="PANTHER" id="PTHR13822">
    <property type="entry name" value="ATP SYNTHASE DELTA/EPSILON CHAIN"/>
    <property type="match status" value="1"/>
</dbReference>
<evidence type="ECO:0000313" key="17">
    <source>
        <dbReference type="Proteomes" id="UP000094565"/>
    </source>
</evidence>
<comment type="similarity">
    <text evidence="2">Belongs to the ATPase epsilon chain family.</text>
</comment>
<accession>A0A1B2JF45</accession>
<keyword evidence="5" id="KW-0375">Hydrogen ion transport</keyword>